<evidence type="ECO:0000259" key="1">
    <source>
        <dbReference type="Pfam" id="PF00534"/>
    </source>
</evidence>
<protein>
    <submittedName>
        <fullName evidence="2">Glycosyltransferase</fullName>
    </submittedName>
</protein>
<feature type="domain" description="Glycosyl transferase family 1" evidence="1">
    <location>
        <begin position="202"/>
        <end position="345"/>
    </location>
</feature>
<accession>A0A6I4IP17</accession>
<dbReference type="Proteomes" id="UP000429232">
    <property type="component" value="Chromosome"/>
</dbReference>
<dbReference type="AlphaFoldDB" id="A0A6I4IP17"/>
<keyword evidence="3" id="KW-1185">Reference proteome</keyword>
<sequence>MKLLFVTNDISFYGASRSLKTLLNELSLSNPEIGIHVVVPKRLKSRNDFTSLSAWFGIPKEHIHEFALPFYNNYKGNRQSVFHIIFNFRYRIEKISFISFLKKQQFDAIHLNSLTLVDLASNDFNIVLHVREILQKLTDHAWLQKRISSVKKIIFIDKATKNAFESFQLPLSTVLNNPFSMVGVVNAHLNERYAPLKEAVGERLCIAAIGKLTEDKGAEFLIQTFADSELQNVVLLFIGGGAKGYVDALKAKAPSNVLFLEESSDINFIFLVADFVIRGEGYPCIGRTVYEALYSGLGVILPGSEEYYKNSMTDFNKFASGFHSYLPRDGQDLKKLLLKLCKQPDGNRELLSNTNEYVNTFLQFIS</sequence>
<proteinExistence type="predicted"/>
<evidence type="ECO:0000313" key="3">
    <source>
        <dbReference type="Proteomes" id="UP000429232"/>
    </source>
</evidence>
<dbReference type="GO" id="GO:0016757">
    <property type="term" value="F:glycosyltransferase activity"/>
    <property type="evidence" value="ECO:0007669"/>
    <property type="project" value="InterPro"/>
</dbReference>
<reference evidence="2 3" key="1">
    <citation type="submission" date="2020-12" db="EMBL/GenBank/DDBJ databases">
        <title>HMF7856_wgs.fasta genome submission.</title>
        <authorList>
            <person name="Kang H."/>
            <person name="Kim H."/>
            <person name="Joh K."/>
        </authorList>
    </citation>
    <scope>NUCLEOTIDE SEQUENCE [LARGE SCALE GENOMIC DNA]</scope>
    <source>
        <strain evidence="2 3">HMF7856</strain>
    </source>
</reference>
<organism evidence="2 3">
    <name type="scientific">Mucilaginibacter ginkgonis</name>
    <dbReference type="NCBI Taxonomy" id="2682091"/>
    <lineage>
        <taxon>Bacteria</taxon>
        <taxon>Pseudomonadati</taxon>
        <taxon>Bacteroidota</taxon>
        <taxon>Sphingobacteriia</taxon>
        <taxon>Sphingobacteriales</taxon>
        <taxon>Sphingobacteriaceae</taxon>
        <taxon>Mucilaginibacter</taxon>
    </lineage>
</organism>
<dbReference type="KEGG" id="mgik:GO620_005175"/>
<dbReference type="EMBL" id="CP066775">
    <property type="protein sequence ID" value="QQL50852.1"/>
    <property type="molecule type" value="Genomic_DNA"/>
</dbReference>
<dbReference type="InterPro" id="IPR001296">
    <property type="entry name" value="Glyco_trans_1"/>
</dbReference>
<evidence type="ECO:0000313" key="2">
    <source>
        <dbReference type="EMBL" id="QQL50852.1"/>
    </source>
</evidence>
<dbReference type="Gene3D" id="3.40.50.2000">
    <property type="entry name" value="Glycogen Phosphorylase B"/>
    <property type="match status" value="2"/>
</dbReference>
<dbReference type="Pfam" id="PF00534">
    <property type="entry name" value="Glycos_transf_1"/>
    <property type="match status" value="1"/>
</dbReference>
<keyword evidence="2" id="KW-0808">Transferase</keyword>
<dbReference type="RefSeq" id="WP_157526649.1">
    <property type="nucleotide sequence ID" value="NZ_CP066775.1"/>
</dbReference>
<gene>
    <name evidence="2" type="ORF">GO620_005175</name>
</gene>
<name>A0A6I4IP17_9SPHI</name>
<dbReference type="SUPFAM" id="SSF53756">
    <property type="entry name" value="UDP-Glycosyltransferase/glycogen phosphorylase"/>
    <property type="match status" value="1"/>
</dbReference>